<evidence type="ECO:0000313" key="2">
    <source>
        <dbReference type="EnsemblProtists" id="EOD07859"/>
    </source>
</evidence>
<evidence type="ECO:0000313" key="3">
    <source>
        <dbReference type="Proteomes" id="UP000013827"/>
    </source>
</evidence>
<evidence type="ECO:0000256" key="1">
    <source>
        <dbReference type="SAM" id="Coils"/>
    </source>
</evidence>
<reference evidence="2" key="2">
    <citation type="submission" date="2024-10" db="UniProtKB">
        <authorList>
            <consortium name="EnsemblProtists"/>
        </authorList>
    </citation>
    <scope>IDENTIFICATION</scope>
</reference>
<dbReference type="AlphaFoldDB" id="A0A0D3I9C4"/>
<dbReference type="GeneID" id="17254009"/>
<protein>
    <submittedName>
        <fullName evidence="2">Uncharacterized protein</fullName>
    </submittedName>
</protein>
<proteinExistence type="predicted"/>
<name>A0A0D3I9C4_EMIH1</name>
<dbReference type="PaxDb" id="2903-EOD07859"/>
<keyword evidence="3" id="KW-1185">Reference proteome</keyword>
<dbReference type="HOGENOM" id="CLU_411874_0_0_1"/>
<accession>A0A0D3I9C4</accession>
<feature type="coiled-coil region" evidence="1">
    <location>
        <begin position="24"/>
        <end position="51"/>
    </location>
</feature>
<dbReference type="EnsemblProtists" id="EOD07859">
    <property type="protein sequence ID" value="EOD07859"/>
    <property type="gene ID" value="EMIHUDRAFT_460024"/>
</dbReference>
<dbReference type="RefSeq" id="XP_005760288.1">
    <property type="nucleotide sequence ID" value="XM_005760231.1"/>
</dbReference>
<dbReference type="Proteomes" id="UP000013827">
    <property type="component" value="Unassembled WGS sequence"/>
</dbReference>
<organism evidence="2 3">
    <name type="scientific">Emiliania huxleyi (strain CCMP1516)</name>
    <dbReference type="NCBI Taxonomy" id="280463"/>
    <lineage>
        <taxon>Eukaryota</taxon>
        <taxon>Haptista</taxon>
        <taxon>Haptophyta</taxon>
        <taxon>Prymnesiophyceae</taxon>
        <taxon>Isochrysidales</taxon>
        <taxon>Noelaerhabdaceae</taxon>
        <taxon>Emiliania</taxon>
    </lineage>
</organism>
<keyword evidence="1" id="KW-0175">Coiled coil</keyword>
<reference evidence="3" key="1">
    <citation type="journal article" date="2013" name="Nature">
        <title>Pan genome of the phytoplankton Emiliania underpins its global distribution.</title>
        <authorList>
            <person name="Read B.A."/>
            <person name="Kegel J."/>
            <person name="Klute M.J."/>
            <person name="Kuo A."/>
            <person name="Lefebvre S.C."/>
            <person name="Maumus F."/>
            <person name="Mayer C."/>
            <person name="Miller J."/>
            <person name="Monier A."/>
            <person name="Salamov A."/>
            <person name="Young J."/>
            <person name="Aguilar M."/>
            <person name="Claverie J.M."/>
            <person name="Frickenhaus S."/>
            <person name="Gonzalez K."/>
            <person name="Herman E.K."/>
            <person name="Lin Y.C."/>
            <person name="Napier J."/>
            <person name="Ogata H."/>
            <person name="Sarno A.F."/>
            <person name="Shmutz J."/>
            <person name="Schroeder D."/>
            <person name="de Vargas C."/>
            <person name="Verret F."/>
            <person name="von Dassow P."/>
            <person name="Valentin K."/>
            <person name="Van de Peer Y."/>
            <person name="Wheeler G."/>
            <person name="Dacks J.B."/>
            <person name="Delwiche C.F."/>
            <person name="Dyhrman S.T."/>
            <person name="Glockner G."/>
            <person name="John U."/>
            <person name="Richards T."/>
            <person name="Worden A.Z."/>
            <person name="Zhang X."/>
            <person name="Grigoriev I.V."/>
            <person name="Allen A.E."/>
            <person name="Bidle K."/>
            <person name="Borodovsky M."/>
            <person name="Bowler C."/>
            <person name="Brownlee C."/>
            <person name="Cock J.M."/>
            <person name="Elias M."/>
            <person name="Gladyshev V.N."/>
            <person name="Groth M."/>
            <person name="Guda C."/>
            <person name="Hadaegh A."/>
            <person name="Iglesias-Rodriguez M.D."/>
            <person name="Jenkins J."/>
            <person name="Jones B.M."/>
            <person name="Lawson T."/>
            <person name="Leese F."/>
            <person name="Lindquist E."/>
            <person name="Lobanov A."/>
            <person name="Lomsadze A."/>
            <person name="Malik S.B."/>
            <person name="Marsh M.E."/>
            <person name="Mackinder L."/>
            <person name="Mock T."/>
            <person name="Mueller-Roeber B."/>
            <person name="Pagarete A."/>
            <person name="Parker M."/>
            <person name="Probert I."/>
            <person name="Quesneville H."/>
            <person name="Raines C."/>
            <person name="Rensing S.A."/>
            <person name="Riano-Pachon D.M."/>
            <person name="Richier S."/>
            <person name="Rokitta S."/>
            <person name="Shiraiwa Y."/>
            <person name="Soanes D.M."/>
            <person name="van der Giezen M."/>
            <person name="Wahlund T.M."/>
            <person name="Williams B."/>
            <person name="Wilson W."/>
            <person name="Wolfe G."/>
            <person name="Wurch L.L."/>
        </authorList>
    </citation>
    <scope>NUCLEOTIDE SEQUENCE</scope>
</reference>
<sequence length="667" mass="74616">MDSRARAVAAIAQGARPAAVVPAGAAAATELSRLKKQLHELEEKRDNVIKKRRSRREARPPSCWAACGRRGGACPQFCGEGGACCKLAWVSDGRDPNACPAEMAEFRYHTCVAQSFVGVTKGDPAMTDFSISSAGVHLGRTNLVREPGYTRPTMDDYYAFADGTSALPAAIERHLSDRGRAGKTPWPDAQQQAPKVPKDRWRCNRSFAVGKRGVMRPLFTRLRLCEPETRSTAVHVWWTETMELETKFWPPRRPASRAGFPEGGSGDFPEGADRQLWVIEVMIVAQVPGLVQLIGVKPALGRLQEVCYRKTGYSRLSPPANADAEHCGFTKRSFTGQLESVAADFRSYNLNTMRHYRPSGGGALRHRLWICKPRGGFNSELSSEDTTLAWLTRRVPAGEYVMQDFEMNPMTFAGHKFDLRRRPPDADVELGTLREIIPPRERANGAKLVYPTSTTDEYWFSNVRPQGREFWTRVAWPSVEKAIVLLLAREQIIHADHKLKRHGRILFLSPDVVIDERGNATMVEINVNGYMIGNLHKEYFPIQPQQDAVGSFTGIAGFPLQRHYSAELQRRTASFCRGMVHEQMHSSHEWYRLFPRPKSSPLHAAFRTAAFKDSLTPLDKLAVRWLSQSDWLPEHSTNRTTGVVSINGESAIPRLAGRPGLGLRHGK</sequence>
<dbReference type="KEGG" id="ehx:EMIHUDRAFT_460024"/>